<reference evidence="1 2" key="1">
    <citation type="submission" date="2019-03" db="EMBL/GenBank/DDBJ databases">
        <title>Draft genome sequences of novel Actinobacteria.</title>
        <authorList>
            <person name="Sahin N."/>
            <person name="Ay H."/>
            <person name="Saygin H."/>
        </authorList>
    </citation>
    <scope>NUCLEOTIDE SEQUENCE [LARGE SCALE GENOMIC DNA]</scope>
    <source>
        <strain evidence="1 2">H3C3</strain>
    </source>
</reference>
<dbReference type="EMBL" id="SMKU01000011">
    <property type="protein sequence ID" value="TDD95472.1"/>
    <property type="molecule type" value="Genomic_DNA"/>
</dbReference>
<organism evidence="1 2">
    <name type="scientific">Actinomadura rubrisoli</name>
    <dbReference type="NCBI Taxonomy" id="2530368"/>
    <lineage>
        <taxon>Bacteria</taxon>
        <taxon>Bacillati</taxon>
        <taxon>Actinomycetota</taxon>
        <taxon>Actinomycetes</taxon>
        <taxon>Streptosporangiales</taxon>
        <taxon>Thermomonosporaceae</taxon>
        <taxon>Actinomadura</taxon>
    </lineage>
</organism>
<gene>
    <name evidence="1" type="ORF">E1298_04825</name>
</gene>
<evidence type="ECO:0008006" key="3">
    <source>
        <dbReference type="Google" id="ProtNLM"/>
    </source>
</evidence>
<proteinExistence type="predicted"/>
<name>A0A4R5CE72_9ACTN</name>
<dbReference type="Proteomes" id="UP000294513">
    <property type="component" value="Unassembled WGS sequence"/>
</dbReference>
<evidence type="ECO:0000313" key="2">
    <source>
        <dbReference type="Proteomes" id="UP000294513"/>
    </source>
</evidence>
<dbReference type="OrthoDB" id="3482267at2"/>
<keyword evidence="2" id="KW-1185">Reference proteome</keyword>
<sequence length="134" mass="14134">MSRKRTLILGSAASVLVLAVVGAGIAYLMLSGGDDLRYKSQSALLKALPANAAAELRTRGVTLQSPLKCKDLPGWTKKKLRASCTGTTTDRRDVQVLGSGEERTSKSYYTILVGGHPIVENAPCLGADCRGKDG</sequence>
<accession>A0A4R5CE72</accession>
<dbReference type="AlphaFoldDB" id="A0A4R5CE72"/>
<comment type="caution">
    <text evidence="1">The sequence shown here is derived from an EMBL/GenBank/DDBJ whole genome shotgun (WGS) entry which is preliminary data.</text>
</comment>
<evidence type="ECO:0000313" key="1">
    <source>
        <dbReference type="EMBL" id="TDD95472.1"/>
    </source>
</evidence>
<protein>
    <recommendedName>
        <fullName evidence="3">DUF4333 domain-containing protein</fullName>
    </recommendedName>
</protein>